<gene>
    <name evidence="4" type="ORF">GCM10007207_03850</name>
</gene>
<dbReference type="Pfam" id="PF12796">
    <property type="entry name" value="Ank_2"/>
    <property type="match status" value="1"/>
</dbReference>
<evidence type="ECO:0000313" key="5">
    <source>
        <dbReference type="Proteomes" id="UP000637769"/>
    </source>
</evidence>
<evidence type="ECO:0000256" key="1">
    <source>
        <dbReference type="ARBA" id="ARBA00022737"/>
    </source>
</evidence>
<dbReference type="InterPro" id="IPR036770">
    <property type="entry name" value="Ankyrin_rpt-contain_sf"/>
</dbReference>
<evidence type="ECO:0008006" key="6">
    <source>
        <dbReference type="Google" id="ProtNLM"/>
    </source>
</evidence>
<feature type="repeat" description="ANK" evidence="3">
    <location>
        <begin position="136"/>
        <end position="168"/>
    </location>
</feature>
<feature type="repeat" description="ANK" evidence="3">
    <location>
        <begin position="70"/>
        <end position="102"/>
    </location>
</feature>
<organism evidence="4 5">
    <name type="scientific">Asaia siamensis</name>
    <dbReference type="NCBI Taxonomy" id="110479"/>
    <lineage>
        <taxon>Bacteria</taxon>
        <taxon>Pseudomonadati</taxon>
        <taxon>Pseudomonadota</taxon>
        <taxon>Alphaproteobacteria</taxon>
        <taxon>Acetobacterales</taxon>
        <taxon>Acetobacteraceae</taxon>
        <taxon>Asaia</taxon>
    </lineage>
</organism>
<dbReference type="EMBL" id="BMCH01000001">
    <property type="protein sequence ID" value="GGC21865.1"/>
    <property type="molecule type" value="Genomic_DNA"/>
</dbReference>
<dbReference type="PANTHER" id="PTHR24171:SF9">
    <property type="entry name" value="ANKYRIN REPEAT DOMAIN-CONTAINING PROTEIN 39"/>
    <property type="match status" value="1"/>
</dbReference>
<feature type="repeat" description="ANK" evidence="3">
    <location>
        <begin position="103"/>
        <end position="135"/>
    </location>
</feature>
<evidence type="ECO:0000256" key="2">
    <source>
        <dbReference type="ARBA" id="ARBA00023043"/>
    </source>
</evidence>
<dbReference type="InterPro" id="IPR002110">
    <property type="entry name" value="Ankyrin_rpt"/>
</dbReference>
<dbReference type="PANTHER" id="PTHR24171">
    <property type="entry name" value="ANKYRIN REPEAT DOMAIN-CONTAINING PROTEIN 39-RELATED"/>
    <property type="match status" value="1"/>
</dbReference>
<evidence type="ECO:0000313" key="4">
    <source>
        <dbReference type="EMBL" id="GGC21865.1"/>
    </source>
</evidence>
<sequence length="194" mass="20430">MPELPVLRTLGYSGKDMTASGFSMTEMMPAGSFSPEQITALFIDAARIGDTDMLTQFLDAGMAVDAQDSRGYTALIVAAYNGVLPATALLLERGADPNRQDAKGATALSGVAFKGHLAVAELLVSAGAKLDIPSHLGRTPLMFAVMFGRQDMVSLLLSHGADPDQRDAEGLSVRDIAETHGQKHLFTSDMASSS</sequence>
<evidence type="ECO:0000256" key="3">
    <source>
        <dbReference type="PROSITE-ProRule" id="PRU00023"/>
    </source>
</evidence>
<keyword evidence="5" id="KW-1185">Reference proteome</keyword>
<dbReference type="PROSITE" id="PS50088">
    <property type="entry name" value="ANK_REPEAT"/>
    <property type="match status" value="3"/>
</dbReference>
<dbReference type="SMART" id="SM00248">
    <property type="entry name" value="ANK"/>
    <property type="match status" value="4"/>
</dbReference>
<dbReference type="PROSITE" id="PS50297">
    <property type="entry name" value="ANK_REP_REGION"/>
    <property type="match status" value="2"/>
</dbReference>
<dbReference type="Gene3D" id="1.25.40.20">
    <property type="entry name" value="Ankyrin repeat-containing domain"/>
    <property type="match status" value="1"/>
</dbReference>
<keyword evidence="1" id="KW-0677">Repeat</keyword>
<proteinExistence type="predicted"/>
<name>A0ABQ1L9S8_9PROT</name>
<accession>A0ABQ1L9S8</accession>
<protein>
    <recommendedName>
        <fullName evidence="6">Ankyrin repeat domain-containing protein</fullName>
    </recommendedName>
</protein>
<dbReference type="Proteomes" id="UP000637769">
    <property type="component" value="Unassembled WGS sequence"/>
</dbReference>
<dbReference type="SUPFAM" id="SSF48403">
    <property type="entry name" value="Ankyrin repeat"/>
    <property type="match status" value="1"/>
</dbReference>
<reference evidence="5" key="1">
    <citation type="journal article" date="2019" name="Int. J. Syst. Evol. Microbiol.">
        <title>The Global Catalogue of Microorganisms (GCM) 10K type strain sequencing project: providing services to taxonomists for standard genome sequencing and annotation.</title>
        <authorList>
            <consortium name="The Broad Institute Genomics Platform"/>
            <consortium name="The Broad Institute Genome Sequencing Center for Infectious Disease"/>
            <person name="Wu L."/>
            <person name="Ma J."/>
        </authorList>
    </citation>
    <scope>NUCLEOTIDE SEQUENCE [LARGE SCALE GENOMIC DNA]</scope>
    <source>
        <strain evidence="5">CCM 7132</strain>
    </source>
</reference>
<comment type="caution">
    <text evidence="4">The sequence shown here is derived from an EMBL/GenBank/DDBJ whole genome shotgun (WGS) entry which is preliminary data.</text>
</comment>
<keyword evidence="2 3" id="KW-0040">ANK repeat</keyword>